<name>A0AA86NZ19_9EUKA</name>
<dbReference type="AlphaFoldDB" id="A0AA86NZ19"/>
<protein>
    <submittedName>
        <fullName evidence="2">Hypothetical_protein</fullName>
    </submittedName>
</protein>
<keyword evidence="3" id="KW-1185">Reference proteome</keyword>
<accession>A0AA86NZ19</accession>
<organism evidence="1">
    <name type="scientific">Hexamita inflata</name>
    <dbReference type="NCBI Taxonomy" id="28002"/>
    <lineage>
        <taxon>Eukaryota</taxon>
        <taxon>Metamonada</taxon>
        <taxon>Diplomonadida</taxon>
        <taxon>Hexamitidae</taxon>
        <taxon>Hexamitinae</taxon>
        <taxon>Hexamita</taxon>
    </lineage>
</organism>
<reference evidence="1" key="1">
    <citation type="submission" date="2023-06" db="EMBL/GenBank/DDBJ databases">
        <authorList>
            <person name="Kurt Z."/>
        </authorList>
    </citation>
    <scope>NUCLEOTIDE SEQUENCE</scope>
</reference>
<evidence type="ECO:0000313" key="3">
    <source>
        <dbReference type="Proteomes" id="UP001642409"/>
    </source>
</evidence>
<dbReference type="EMBL" id="CATOUU010000386">
    <property type="protein sequence ID" value="CAI9927855.1"/>
    <property type="molecule type" value="Genomic_DNA"/>
</dbReference>
<comment type="caution">
    <text evidence="1">The sequence shown here is derived from an EMBL/GenBank/DDBJ whole genome shotgun (WGS) entry which is preliminary data.</text>
</comment>
<proteinExistence type="predicted"/>
<sequence length="394" mass="46431">MDRFKNHIVPLFQITITDIECEILNIETNHYDLTQHEPLTQNVEWYNVMVQALKQTQNAPTLVQVDSQQFIDYFFSQQAEVFKELQTYKSVQITTLNLESLFERQYQVIELQEYQYSVDIFHLNQYFYAVLRSFNSVIDVYESLDIVQVLNDAIKAICIPQQQIQVFLTDLQQYAVLTQQTYENHIALTVSTKSMEYELMLHQLLQEISYFYELRLNIKQALKLADSLLKTMLQKSIQKYSSFINKSSTTQQQFLKQSFIQFSFGPVQKPKQKILLQLTKYNQTYYVHHFKDLELLGIRNCGPKPVKALEDILQGVKPHEIKVKCQIEPEIKEILEKQCEVIYEDPIDTSTLKQMTKQILEDKKFEIQVPTNNLKEIINIIKEGFGKYDIVTTK</sequence>
<evidence type="ECO:0000313" key="1">
    <source>
        <dbReference type="EMBL" id="CAI9927855.1"/>
    </source>
</evidence>
<reference evidence="2 3" key="2">
    <citation type="submission" date="2024-07" db="EMBL/GenBank/DDBJ databases">
        <authorList>
            <person name="Akdeniz Z."/>
        </authorList>
    </citation>
    <scope>NUCLEOTIDE SEQUENCE [LARGE SCALE GENOMIC DNA]</scope>
</reference>
<dbReference type="EMBL" id="CAXDID020000006">
    <property type="protein sequence ID" value="CAL5975392.1"/>
    <property type="molecule type" value="Genomic_DNA"/>
</dbReference>
<dbReference type="Proteomes" id="UP001642409">
    <property type="component" value="Unassembled WGS sequence"/>
</dbReference>
<gene>
    <name evidence="1" type="ORF">HINF_LOCUS15500</name>
    <name evidence="2" type="ORF">HINF_LOCUS3309</name>
</gene>
<evidence type="ECO:0000313" key="2">
    <source>
        <dbReference type="EMBL" id="CAL5975392.1"/>
    </source>
</evidence>